<dbReference type="PANTHER" id="PTHR37012">
    <property type="entry name" value="B-ZIP TRANSCRIPTION FACTOR (EUROFUNG)-RELATED"/>
    <property type="match status" value="1"/>
</dbReference>
<gene>
    <name evidence="2" type="ORF">NA56DRAFT_705218</name>
</gene>
<dbReference type="InterPro" id="IPR021833">
    <property type="entry name" value="DUF3425"/>
</dbReference>
<dbReference type="Gene3D" id="1.20.5.170">
    <property type="match status" value="1"/>
</dbReference>
<organism evidence="2 3">
    <name type="scientific">Hyaloscypha hepaticicola</name>
    <dbReference type="NCBI Taxonomy" id="2082293"/>
    <lineage>
        <taxon>Eukaryota</taxon>
        <taxon>Fungi</taxon>
        <taxon>Dikarya</taxon>
        <taxon>Ascomycota</taxon>
        <taxon>Pezizomycotina</taxon>
        <taxon>Leotiomycetes</taxon>
        <taxon>Helotiales</taxon>
        <taxon>Hyaloscyphaceae</taxon>
        <taxon>Hyaloscypha</taxon>
    </lineage>
</organism>
<protein>
    <recommendedName>
        <fullName evidence="4">BZIP domain-containing protein</fullName>
    </recommendedName>
</protein>
<evidence type="ECO:0000313" key="2">
    <source>
        <dbReference type="EMBL" id="PMD19977.1"/>
    </source>
</evidence>
<feature type="compositionally biased region" description="Polar residues" evidence="1">
    <location>
        <begin position="16"/>
        <end position="36"/>
    </location>
</feature>
<feature type="compositionally biased region" description="Basic and acidic residues" evidence="1">
    <location>
        <begin position="1"/>
        <end position="11"/>
    </location>
</feature>
<dbReference type="CDD" id="cd14688">
    <property type="entry name" value="bZIP_YAP"/>
    <property type="match status" value="1"/>
</dbReference>
<reference evidence="2 3" key="1">
    <citation type="submission" date="2016-05" db="EMBL/GenBank/DDBJ databases">
        <title>A degradative enzymes factory behind the ericoid mycorrhizal symbiosis.</title>
        <authorList>
            <consortium name="DOE Joint Genome Institute"/>
            <person name="Martino E."/>
            <person name="Morin E."/>
            <person name="Grelet G."/>
            <person name="Kuo A."/>
            <person name="Kohler A."/>
            <person name="Daghino S."/>
            <person name="Barry K."/>
            <person name="Choi C."/>
            <person name="Cichocki N."/>
            <person name="Clum A."/>
            <person name="Copeland A."/>
            <person name="Hainaut M."/>
            <person name="Haridas S."/>
            <person name="Labutti K."/>
            <person name="Lindquist E."/>
            <person name="Lipzen A."/>
            <person name="Khouja H.-R."/>
            <person name="Murat C."/>
            <person name="Ohm R."/>
            <person name="Olson A."/>
            <person name="Spatafora J."/>
            <person name="Veneault-Fourrey C."/>
            <person name="Henrissat B."/>
            <person name="Grigoriev I."/>
            <person name="Martin F."/>
            <person name="Perotto S."/>
        </authorList>
    </citation>
    <scope>NUCLEOTIDE SEQUENCE [LARGE SCALE GENOMIC DNA]</scope>
    <source>
        <strain evidence="2 3">UAMH 7357</strain>
    </source>
</reference>
<dbReference type="GO" id="GO:0003700">
    <property type="term" value="F:DNA-binding transcription factor activity"/>
    <property type="evidence" value="ECO:0007669"/>
    <property type="project" value="InterPro"/>
</dbReference>
<dbReference type="InterPro" id="IPR046347">
    <property type="entry name" value="bZIP_sf"/>
</dbReference>
<feature type="region of interest" description="Disordered" evidence="1">
    <location>
        <begin position="1"/>
        <end position="52"/>
    </location>
</feature>
<evidence type="ECO:0000256" key="1">
    <source>
        <dbReference type="SAM" id="MobiDB-lite"/>
    </source>
</evidence>
<dbReference type="EMBL" id="KZ613487">
    <property type="protein sequence ID" value="PMD19977.1"/>
    <property type="molecule type" value="Genomic_DNA"/>
</dbReference>
<dbReference type="Proteomes" id="UP000235672">
    <property type="component" value="Unassembled WGS sequence"/>
</dbReference>
<feature type="compositionally biased region" description="Basic and acidic residues" evidence="1">
    <location>
        <begin position="37"/>
        <end position="49"/>
    </location>
</feature>
<keyword evidence="3" id="KW-1185">Reference proteome</keyword>
<dbReference type="OrthoDB" id="2985014at2759"/>
<dbReference type="Pfam" id="PF11905">
    <property type="entry name" value="DUF3425"/>
    <property type="match status" value="1"/>
</dbReference>
<dbReference type="AlphaFoldDB" id="A0A2J6Q132"/>
<proteinExistence type="predicted"/>
<sequence>MSTIHVKRDPGDTPESGESSKLKQASRSVSLLSPEQLQRKRAQDRESQRQTRARVKQTIAELEKRVEILTQELHLTRLENASLQEKNQLAPPGTIPTTAPPQALPGPETFPEGTAAIMDVVVRQPNQSQPNMGMGSQFSNSLVVPGQVSSDSRRQTVMDPSLFYSYEDFEQQTVSIPVWDARPVHYPATCRFDKVCLELIETLKPLHAVGGNALEFKNPKFPHVQALLNPQHHASSFPLTSSIVQNVIYVMTVESLPEQIAIMYVMCCIIRWIITGSEEDYYAMPDWLRPGAAQIVTSHPAWVDMMPWPRSRDRLCRDAQYHDKFEAFKNACNETISINWPYEPADTLIRISASEFTVNPVFITHIRTYCNWTLGPSFLEKYPDFEGEVNIGKARVVRPQ</sequence>
<accession>A0A2J6Q132</accession>
<dbReference type="SUPFAM" id="SSF57959">
    <property type="entry name" value="Leucine zipper domain"/>
    <property type="match status" value="1"/>
</dbReference>
<feature type="region of interest" description="Disordered" evidence="1">
    <location>
        <begin position="86"/>
        <end position="111"/>
    </location>
</feature>
<evidence type="ECO:0000313" key="3">
    <source>
        <dbReference type="Proteomes" id="UP000235672"/>
    </source>
</evidence>
<evidence type="ECO:0008006" key="4">
    <source>
        <dbReference type="Google" id="ProtNLM"/>
    </source>
</evidence>
<dbReference type="PANTHER" id="PTHR37012:SF2">
    <property type="entry name" value="BZIP DOMAIN-CONTAINING PROTEIN-RELATED"/>
    <property type="match status" value="1"/>
</dbReference>
<dbReference type="STRING" id="1745343.A0A2J6Q132"/>
<name>A0A2J6Q132_9HELO</name>